<dbReference type="AlphaFoldDB" id="A0A156AZD0"/>
<dbReference type="PANTHER" id="PTHR43214:SF30">
    <property type="entry name" value="TRANSCRIPTION FACTOR YJJQ-RELATED"/>
    <property type="match status" value="1"/>
</dbReference>
<evidence type="ECO:0000313" key="4">
    <source>
        <dbReference type="EMBL" id="PXB40888.1"/>
    </source>
</evidence>
<sequence>MLPLNGKHGVVISRVPVMQNGLGGVMSRHFPDFEITYCRSMQELTLLQLRRAGVVIADISGEYRNPRGTLEQYYGLMNQYRDIHWIFLVSRPLYPLAVELLMRPESTLLSDMEPIEGVINAIRAGSERAERISQTLLIPENPDIEEESEQMIALTHSERKVLRLLGKGWGINQIATLLNKSNKTISAQKNSAMRRLSLRSNADMYAWISSTQGMRELSLMSAYGEFEEWKRPLQQNISPSSKAAQ</sequence>
<proteinExistence type="predicted"/>
<reference evidence="3 5" key="1">
    <citation type="submission" date="2018-01" db="EMBL/GenBank/DDBJ databases">
        <title>Geographic spread and resistance mechanisms of dominant carbapenem-resistant Enterobacter cloacae complex clones ST171 and ST78.</title>
        <authorList>
            <person name="Gomez-Simmonds A."/>
            <person name="Annavajhala M.K."/>
            <person name="Wang Z."/>
            <person name="Macesic N."/>
            <person name="Hu Y."/>
            <person name="Giddins M.J."/>
            <person name="O'Malley A."/>
            <person name="Toussaint N.C."/>
            <person name="Whittier S."/>
            <person name="Torres V.J."/>
            <person name="Uhlemann A.-C."/>
        </authorList>
    </citation>
    <scope>NUCLEOTIDE SEQUENCE [LARGE SCALE GENOMIC DNA]</scope>
    <source>
        <strain evidence="3 5">78</strain>
    </source>
</reference>
<dbReference type="InterPro" id="IPR000792">
    <property type="entry name" value="Tscrpt_reg_LuxR_C"/>
</dbReference>
<dbReference type="SUPFAM" id="SSF46894">
    <property type="entry name" value="C-terminal effector domain of the bipartite response regulators"/>
    <property type="match status" value="1"/>
</dbReference>
<evidence type="ECO:0000313" key="3">
    <source>
        <dbReference type="EMBL" id="PTX87083.1"/>
    </source>
</evidence>
<reference evidence="4 6" key="2">
    <citation type="submission" date="2018-05" db="EMBL/GenBank/DDBJ databases">
        <title>Evaluation of testing and processing parameters for the GenePOC Carba assay.</title>
        <authorList>
            <person name="Walsh T.R."/>
        </authorList>
    </citation>
    <scope>NUCLEOTIDE SEQUENCE [LARGE SCALE GENOMIC DNA]</scope>
    <source>
        <strain evidence="4 6">PECIMP</strain>
    </source>
</reference>
<accession>A0A3S0HK67</accession>
<organism evidence="3 5">
    <name type="scientific">Enterobacter hormaechei</name>
    <dbReference type="NCBI Taxonomy" id="158836"/>
    <lineage>
        <taxon>Bacteria</taxon>
        <taxon>Pseudomonadati</taxon>
        <taxon>Pseudomonadota</taxon>
        <taxon>Gammaproteobacteria</taxon>
        <taxon>Enterobacterales</taxon>
        <taxon>Enterobacteriaceae</taxon>
        <taxon>Enterobacter</taxon>
        <taxon>Enterobacter cloacae complex</taxon>
    </lineage>
</organism>
<dbReference type="RefSeq" id="WP_022646969.1">
    <property type="nucleotide sequence ID" value="NZ_AP025764.1"/>
</dbReference>
<dbReference type="Proteomes" id="UP000244004">
    <property type="component" value="Unassembled WGS sequence"/>
</dbReference>
<gene>
    <name evidence="3" type="ORF">C1O12_01140</name>
    <name evidence="4" type="ORF">DL189_11595</name>
</gene>
<accession>A0A145WX66</accession>
<dbReference type="Pfam" id="PF00196">
    <property type="entry name" value="GerE"/>
    <property type="match status" value="1"/>
</dbReference>
<feature type="domain" description="HTH luxR-type" evidence="2">
    <location>
        <begin position="147"/>
        <end position="212"/>
    </location>
</feature>
<accession>A0A156AZD0</accession>
<dbReference type="PROSITE" id="PS50043">
    <property type="entry name" value="HTH_LUXR_2"/>
    <property type="match status" value="1"/>
</dbReference>
<name>A0A156AZD0_9ENTR</name>
<dbReference type="EMBL" id="QHMI01000007">
    <property type="protein sequence ID" value="PXB40888.1"/>
    <property type="molecule type" value="Genomic_DNA"/>
</dbReference>
<dbReference type="InterPro" id="IPR039420">
    <property type="entry name" value="WalR-like"/>
</dbReference>
<keyword evidence="1 3" id="KW-0238">DNA-binding</keyword>
<evidence type="ECO:0000313" key="6">
    <source>
        <dbReference type="Proteomes" id="UP000246375"/>
    </source>
</evidence>
<dbReference type="CDD" id="cd06170">
    <property type="entry name" value="LuxR_C_like"/>
    <property type="match status" value="1"/>
</dbReference>
<dbReference type="GO" id="GO:0003677">
    <property type="term" value="F:DNA binding"/>
    <property type="evidence" value="ECO:0007669"/>
    <property type="project" value="UniProtKB-KW"/>
</dbReference>
<evidence type="ECO:0000259" key="2">
    <source>
        <dbReference type="PROSITE" id="PS50043"/>
    </source>
</evidence>
<dbReference type="Proteomes" id="UP000246375">
    <property type="component" value="Unassembled WGS sequence"/>
</dbReference>
<comment type="caution">
    <text evidence="3">The sequence shown here is derived from an EMBL/GenBank/DDBJ whole genome shotgun (WGS) entry which is preliminary data.</text>
</comment>
<dbReference type="InterPro" id="IPR016032">
    <property type="entry name" value="Sig_transdc_resp-reg_C-effctor"/>
</dbReference>
<dbReference type="PANTHER" id="PTHR43214">
    <property type="entry name" value="TWO-COMPONENT RESPONSE REGULATOR"/>
    <property type="match status" value="1"/>
</dbReference>
<dbReference type="InterPro" id="IPR036388">
    <property type="entry name" value="WH-like_DNA-bd_sf"/>
</dbReference>
<protein>
    <submittedName>
        <fullName evidence="3">DNA-binding response regulator</fullName>
    </submittedName>
</protein>
<evidence type="ECO:0000256" key="1">
    <source>
        <dbReference type="ARBA" id="ARBA00023125"/>
    </source>
</evidence>
<dbReference type="Gene3D" id="1.10.10.10">
    <property type="entry name" value="Winged helix-like DNA-binding domain superfamily/Winged helix DNA-binding domain"/>
    <property type="match status" value="1"/>
</dbReference>
<dbReference type="EMBL" id="PNXT01000001">
    <property type="protein sequence ID" value="PTX87083.1"/>
    <property type="molecule type" value="Genomic_DNA"/>
</dbReference>
<dbReference type="GO" id="GO:0006355">
    <property type="term" value="P:regulation of DNA-templated transcription"/>
    <property type="evidence" value="ECO:0007669"/>
    <property type="project" value="InterPro"/>
</dbReference>
<dbReference type="SMART" id="SM00421">
    <property type="entry name" value="HTH_LUXR"/>
    <property type="match status" value="1"/>
</dbReference>
<evidence type="ECO:0000313" key="5">
    <source>
        <dbReference type="Proteomes" id="UP000244004"/>
    </source>
</evidence>
<dbReference type="PRINTS" id="PR00038">
    <property type="entry name" value="HTHLUXR"/>
</dbReference>
<dbReference type="GeneID" id="99704312"/>